<gene>
    <name evidence="1" type="ORF">KNN_01429</name>
</gene>
<sequence length="67" mass="7753">MKSYEFLITYKDDSSNWVNFKGEQSKEELQTMIVKALNDDVEFLSFPHLGVVLRKSEVRSVIIGDVK</sequence>
<dbReference type="AlphaFoldDB" id="A0A9W4A9C0"/>
<name>A0A9W4A9C0_BACTO</name>
<dbReference type="RefSeq" id="WP_060851722.1">
    <property type="nucleotide sequence ID" value="NZ_AP014864.1"/>
</dbReference>
<dbReference type="EMBL" id="AP014864">
    <property type="protein sequence ID" value="BAR82276.1"/>
    <property type="molecule type" value="Genomic_DNA"/>
</dbReference>
<proteinExistence type="predicted"/>
<evidence type="ECO:0000313" key="1">
    <source>
        <dbReference type="EMBL" id="BAR82276.1"/>
    </source>
</evidence>
<organism evidence="1 2">
    <name type="scientific">Bacillus thuringiensis subsp. tolworthi</name>
    <dbReference type="NCBI Taxonomy" id="1442"/>
    <lineage>
        <taxon>Bacteria</taxon>
        <taxon>Bacillati</taxon>
        <taxon>Bacillota</taxon>
        <taxon>Bacilli</taxon>
        <taxon>Bacillales</taxon>
        <taxon>Bacillaceae</taxon>
        <taxon>Bacillus</taxon>
        <taxon>Bacillus cereus group</taxon>
    </lineage>
</organism>
<protein>
    <submittedName>
        <fullName evidence="1">Uncharacterized protein</fullName>
    </submittedName>
</protein>
<accession>A0A9W4A9C0</accession>
<dbReference type="Proteomes" id="UP000055316">
    <property type="component" value="Chromosome"/>
</dbReference>
<reference evidence="1 2" key="1">
    <citation type="submission" date="2015-05" db="EMBL/GenBank/DDBJ databases">
        <title>Whole genome sequence of Bacillus thuringiensis serovar tolworthi Pasteur Institute Standard strain.</title>
        <authorList>
            <person name="Kanda K."/>
            <person name="Nakashima K."/>
            <person name="Nagano Y."/>
        </authorList>
    </citation>
    <scope>NUCLEOTIDE SEQUENCE [LARGE SCALE GENOMIC DNA]</scope>
    <source>
        <strain evidence="1 2">Pasteur Institute Standard strain</strain>
    </source>
</reference>
<evidence type="ECO:0000313" key="2">
    <source>
        <dbReference type="Proteomes" id="UP000055316"/>
    </source>
</evidence>